<dbReference type="EMBL" id="QXFU01001813">
    <property type="protein sequence ID" value="KAE8995071.1"/>
    <property type="molecule type" value="Genomic_DNA"/>
</dbReference>
<evidence type="ECO:0000313" key="7">
    <source>
        <dbReference type="Proteomes" id="UP000435112"/>
    </source>
</evidence>
<comment type="caution">
    <text evidence="4">The sequence shown here is derived from an EMBL/GenBank/DDBJ whole genome shotgun (WGS) entry which is preliminary data.</text>
</comment>
<evidence type="ECO:0008006" key="8">
    <source>
        <dbReference type="Google" id="ProtNLM"/>
    </source>
</evidence>
<evidence type="ECO:0000313" key="3">
    <source>
        <dbReference type="EMBL" id="KAE8995071.1"/>
    </source>
</evidence>
<dbReference type="EMBL" id="QXFV01005543">
    <property type="protein sequence ID" value="KAE8964557.1"/>
    <property type="molecule type" value="Genomic_DNA"/>
</dbReference>
<organism evidence="4 6">
    <name type="scientific">Phytophthora rubi</name>
    <dbReference type="NCBI Taxonomy" id="129364"/>
    <lineage>
        <taxon>Eukaryota</taxon>
        <taxon>Sar</taxon>
        <taxon>Stramenopiles</taxon>
        <taxon>Oomycota</taxon>
        <taxon>Peronosporomycetes</taxon>
        <taxon>Peronosporales</taxon>
        <taxon>Peronosporaceae</taxon>
        <taxon>Phytophthora</taxon>
    </lineage>
</organism>
<dbReference type="Proteomes" id="UP000429607">
    <property type="component" value="Unassembled WGS sequence"/>
</dbReference>
<name>A0A6A4B154_9STRA</name>
<keyword evidence="1" id="KW-0732">Signal</keyword>
<sequence length="84" mass="9263">MSKFSTVIAINFSATTFLLTPATTATSVPLLDKCHILVIRLCPSKLRFTSPSVTSSSLSCLSLCHSLRLVQSFLPACKFYLHLW</sequence>
<evidence type="ECO:0000313" key="6">
    <source>
        <dbReference type="Proteomes" id="UP000434957"/>
    </source>
</evidence>
<reference evidence="4 6" key="1">
    <citation type="submission" date="2018-08" db="EMBL/GenBank/DDBJ databases">
        <title>Genomic investigation of the strawberry pathogen Phytophthora fragariae indicates pathogenicity is determined by transcriptional variation in three key races.</title>
        <authorList>
            <person name="Adams T.M."/>
            <person name="Armitage A.D."/>
            <person name="Sobczyk M.K."/>
            <person name="Bates H.J."/>
            <person name="Dunwell J.M."/>
            <person name="Nellist C.F."/>
            <person name="Harrison R.J."/>
        </authorList>
    </citation>
    <scope>NUCLEOTIDE SEQUENCE [LARGE SCALE GENOMIC DNA]</scope>
    <source>
        <strain evidence="2 5">SCRP249</strain>
        <strain evidence="3 7">SCRP324</strain>
        <strain evidence="4 6">SCRP333</strain>
    </source>
</reference>
<dbReference type="AlphaFoldDB" id="A0A6A4B154"/>
<proteinExistence type="predicted"/>
<gene>
    <name evidence="2" type="ORF">PR001_g29018</name>
    <name evidence="3" type="ORF">PR002_g19737</name>
    <name evidence="4" type="ORF">PR003_g32735</name>
</gene>
<accession>A0A6A4B154</accession>
<evidence type="ECO:0000313" key="5">
    <source>
        <dbReference type="Proteomes" id="UP000429607"/>
    </source>
</evidence>
<evidence type="ECO:0000313" key="2">
    <source>
        <dbReference type="EMBL" id="KAE8964557.1"/>
    </source>
</evidence>
<feature type="chain" id="PRO_5036167053" description="RxLR effector protein" evidence="1">
    <location>
        <begin position="26"/>
        <end position="84"/>
    </location>
</feature>
<protein>
    <recommendedName>
        <fullName evidence="8">RxLR effector protein</fullName>
    </recommendedName>
</protein>
<keyword evidence="6" id="KW-1185">Reference proteome</keyword>
<dbReference type="Proteomes" id="UP000435112">
    <property type="component" value="Unassembled WGS sequence"/>
</dbReference>
<dbReference type="Proteomes" id="UP000434957">
    <property type="component" value="Unassembled WGS sequence"/>
</dbReference>
<dbReference type="EMBL" id="QXFT01008296">
    <property type="protein sequence ID" value="KAE9264635.1"/>
    <property type="molecule type" value="Genomic_DNA"/>
</dbReference>
<evidence type="ECO:0000313" key="4">
    <source>
        <dbReference type="EMBL" id="KAE9264635.1"/>
    </source>
</evidence>
<evidence type="ECO:0000256" key="1">
    <source>
        <dbReference type="SAM" id="SignalP"/>
    </source>
</evidence>
<feature type="signal peptide" evidence="1">
    <location>
        <begin position="1"/>
        <end position="25"/>
    </location>
</feature>